<accession>A0A238FLG8</accession>
<evidence type="ECO:0000313" key="13">
    <source>
        <dbReference type="Proteomes" id="UP000198372"/>
    </source>
</evidence>
<dbReference type="GO" id="GO:0045275">
    <property type="term" value="C:respiratory chain complex III"/>
    <property type="evidence" value="ECO:0007669"/>
    <property type="project" value="UniProtKB-UniRule"/>
</dbReference>
<dbReference type="GO" id="GO:0005743">
    <property type="term" value="C:mitochondrial inner membrane"/>
    <property type="evidence" value="ECO:0007669"/>
    <property type="project" value="UniProtKB-SubCell"/>
</dbReference>
<dbReference type="STRING" id="269621.A0A238FLG8"/>
<organism evidence="12 13">
    <name type="scientific">Microbotryum intermedium</name>
    <dbReference type="NCBI Taxonomy" id="269621"/>
    <lineage>
        <taxon>Eukaryota</taxon>
        <taxon>Fungi</taxon>
        <taxon>Dikarya</taxon>
        <taxon>Basidiomycota</taxon>
        <taxon>Pucciniomycotina</taxon>
        <taxon>Microbotryomycetes</taxon>
        <taxon>Microbotryales</taxon>
        <taxon>Microbotryaceae</taxon>
        <taxon>Microbotryum</taxon>
    </lineage>
</organism>
<evidence type="ECO:0000256" key="11">
    <source>
        <dbReference type="RuleBase" id="RU368118"/>
    </source>
</evidence>
<protein>
    <recommendedName>
        <fullName evidence="11">Cytochrome b-c1 complex subunit 8</fullName>
    </recommendedName>
    <alternativeName>
        <fullName evidence="11">Complex III subunit 8</fullName>
    </alternativeName>
</protein>
<keyword evidence="8 11" id="KW-1133">Transmembrane helix</keyword>
<dbReference type="InterPro" id="IPR004205">
    <property type="entry name" value="Cyt_bc1_su8"/>
</dbReference>
<evidence type="ECO:0000256" key="9">
    <source>
        <dbReference type="ARBA" id="ARBA00023128"/>
    </source>
</evidence>
<dbReference type="Gene3D" id="1.20.5.210">
    <property type="entry name" value="Cytochrome b-c1 complex subunit 8"/>
    <property type="match status" value="1"/>
</dbReference>
<evidence type="ECO:0000256" key="5">
    <source>
        <dbReference type="ARBA" id="ARBA00022692"/>
    </source>
</evidence>
<dbReference type="PANTHER" id="PTHR12119:SF2">
    <property type="entry name" value="CYTOCHROME B-C1 COMPLEX SUBUNIT 8"/>
    <property type="match status" value="1"/>
</dbReference>
<dbReference type="OrthoDB" id="6683853at2759"/>
<comment type="function">
    <text evidence="11">Component of the ubiquinol-cytochrome c oxidoreductase, a multisubunit transmembrane complex that is part of the mitochondrial electron transport chain which drives oxidative phosphorylation. The complex plays an important role in the uptake of multiple carbon sources present in different host niches.</text>
</comment>
<proteinExistence type="inferred from homology"/>
<keyword evidence="5 11" id="KW-0812">Transmembrane</keyword>
<dbReference type="Pfam" id="PF02939">
    <property type="entry name" value="UcrQ"/>
    <property type="match status" value="1"/>
</dbReference>
<keyword evidence="6 11" id="KW-0999">Mitochondrion inner membrane</keyword>
<sequence>MIPTSAVQSGMPSGKTYMGWWGDMGGPKQKGVTQYTVSPMRQASMRGAFSHWAINGYKRVMAQAVYFVLPLGAGYGLLKWAIADNHLRNSKQGHIQGKFA</sequence>
<gene>
    <name evidence="12" type="ORF">BQ2448_6529</name>
</gene>
<keyword evidence="3 11" id="KW-0813">Transport</keyword>
<evidence type="ECO:0000256" key="10">
    <source>
        <dbReference type="ARBA" id="ARBA00023136"/>
    </source>
</evidence>
<comment type="similarity">
    <text evidence="2 11">Belongs to the UQCRQ/QCR8 family.</text>
</comment>
<evidence type="ECO:0000256" key="6">
    <source>
        <dbReference type="ARBA" id="ARBA00022792"/>
    </source>
</evidence>
<evidence type="ECO:0000313" key="12">
    <source>
        <dbReference type="EMBL" id="SCV74097.1"/>
    </source>
</evidence>
<dbReference type="InterPro" id="IPR036642">
    <property type="entry name" value="Cyt_bc1_su8_sf"/>
</dbReference>
<keyword evidence="4 11" id="KW-0679">Respiratory chain</keyword>
<dbReference type="SUPFAM" id="SSF81508">
    <property type="entry name" value="Ubiquinone-binding protein QP-C of cytochrome bc1 complex (Ubiquinol-cytochrome c reductase)"/>
    <property type="match status" value="1"/>
</dbReference>
<dbReference type="AlphaFoldDB" id="A0A238FLG8"/>
<evidence type="ECO:0000256" key="1">
    <source>
        <dbReference type="ARBA" id="ARBA00004434"/>
    </source>
</evidence>
<evidence type="ECO:0000256" key="8">
    <source>
        <dbReference type="ARBA" id="ARBA00022989"/>
    </source>
</evidence>
<keyword evidence="7 11" id="KW-0249">Electron transport</keyword>
<keyword evidence="10 11" id="KW-0472">Membrane</keyword>
<name>A0A238FLG8_9BASI</name>
<evidence type="ECO:0000256" key="7">
    <source>
        <dbReference type="ARBA" id="ARBA00022982"/>
    </source>
</evidence>
<dbReference type="PANTHER" id="PTHR12119">
    <property type="entry name" value="UBIQUINOL-CYTOCHROME C REDUCTASE COMPLEX UBIQUINONE-BINDING PROTEIN QP-C"/>
    <property type="match status" value="1"/>
</dbReference>
<dbReference type="GO" id="GO:0006122">
    <property type="term" value="P:mitochondrial electron transport, ubiquinol to cytochrome c"/>
    <property type="evidence" value="ECO:0007669"/>
    <property type="project" value="UniProtKB-UniRule"/>
</dbReference>
<evidence type="ECO:0000256" key="2">
    <source>
        <dbReference type="ARBA" id="ARBA00007668"/>
    </source>
</evidence>
<keyword evidence="9 11" id="KW-0496">Mitochondrion</keyword>
<feature type="transmembrane region" description="Helical" evidence="11">
    <location>
        <begin position="64"/>
        <end position="82"/>
    </location>
</feature>
<comment type="subunit">
    <text evidence="11">Component of the ubiquinol-cytochrome c oxidoreductase (cytochrome b-c1 complex, complex III, CIII), a multisubunit enzyme composed of 3 respiratory subunits cytochrome b, cytochrome c1 and Rieske protein, 2 core protein subunits, and additional low-molecular weight protein subunits. The complex exists as an obligatory dimer and forms supercomplexes (SCs) in the inner mitochondrial membrane with cytochrome c oxidase (complex IV, CIV).</text>
</comment>
<dbReference type="Proteomes" id="UP000198372">
    <property type="component" value="Unassembled WGS sequence"/>
</dbReference>
<evidence type="ECO:0000256" key="3">
    <source>
        <dbReference type="ARBA" id="ARBA00022448"/>
    </source>
</evidence>
<reference evidence="13" key="1">
    <citation type="submission" date="2016-09" db="EMBL/GenBank/DDBJ databases">
        <authorList>
            <person name="Jeantristanb JTB J.-T."/>
            <person name="Ricardo R."/>
        </authorList>
    </citation>
    <scope>NUCLEOTIDE SEQUENCE [LARGE SCALE GENOMIC DNA]</scope>
</reference>
<keyword evidence="13" id="KW-1185">Reference proteome</keyword>
<dbReference type="EMBL" id="FMSP01000020">
    <property type="protein sequence ID" value="SCV74097.1"/>
    <property type="molecule type" value="Genomic_DNA"/>
</dbReference>
<comment type="subcellular location">
    <subcellularLocation>
        <location evidence="1 11">Mitochondrion inner membrane</location>
        <topology evidence="1 11">Single-pass membrane protein</topology>
    </subcellularLocation>
</comment>
<evidence type="ECO:0000256" key="4">
    <source>
        <dbReference type="ARBA" id="ARBA00022660"/>
    </source>
</evidence>